<dbReference type="Gene3D" id="1.20.1250.20">
    <property type="entry name" value="MFS general substrate transporter like domains"/>
    <property type="match status" value="2"/>
</dbReference>
<organism evidence="8 9">
    <name type="scientific">Aphanomyces invadans</name>
    <dbReference type="NCBI Taxonomy" id="157072"/>
    <lineage>
        <taxon>Eukaryota</taxon>
        <taxon>Sar</taxon>
        <taxon>Stramenopiles</taxon>
        <taxon>Oomycota</taxon>
        <taxon>Saprolegniomycetes</taxon>
        <taxon>Saprolegniales</taxon>
        <taxon>Verrucalvaceae</taxon>
        <taxon>Aphanomyces</taxon>
    </lineage>
</organism>
<feature type="transmembrane region" description="Helical" evidence="7">
    <location>
        <begin position="525"/>
        <end position="547"/>
    </location>
</feature>
<keyword evidence="4 7" id="KW-0812">Transmembrane</keyword>
<feature type="transmembrane region" description="Helical" evidence="7">
    <location>
        <begin position="225"/>
        <end position="244"/>
    </location>
</feature>
<evidence type="ECO:0000313" key="9">
    <source>
        <dbReference type="Proteomes" id="UP000285060"/>
    </source>
</evidence>
<feature type="transmembrane region" description="Helical" evidence="7">
    <location>
        <begin position="308"/>
        <end position="334"/>
    </location>
</feature>
<evidence type="ECO:0000256" key="5">
    <source>
        <dbReference type="ARBA" id="ARBA00022989"/>
    </source>
</evidence>
<accession>A0A3R6ZHW5</accession>
<keyword evidence="9" id="KW-1185">Reference proteome</keyword>
<dbReference type="GO" id="GO:0016020">
    <property type="term" value="C:membrane"/>
    <property type="evidence" value="ECO:0007669"/>
    <property type="project" value="UniProtKB-SubCell"/>
</dbReference>
<comment type="similarity">
    <text evidence="2">Belongs to the major facilitator superfamily. Folate-biopterin transporter (TC 2.A.71) family.</text>
</comment>
<feature type="transmembrane region" description="Helical" evidence="7">
    <location>
        <begin position="376"/>
        <end position="398"/>
    </location>
</feature>
<feature type="transmembrane region" description="Helical" evidence="7">
    <location>
        <begin position="185"/>
        <end position="204"/>
    </location>
</feature>
<sequence>MKDDTAFTSMRRDDTIQSDEYGIHHIQVDTPAIADIEAAMVYAGALRPGGALNYTSPEVLGLLSQYVAIGLMLGAFSNLVYPVFTVYFRMSGAQIHGITALTVIGWNLKVLFGILSDCFPIFGYRRKSWMVIGWLACCAVLVCLATYDAGGPYIADPAYFRKALPTDPTLRASLVNENAKIRGSIVGMLCGVAVISYVVADVAADALFVEMAQREPERIRGRLQSMIYVARYVATVIAQAVIGLCLNSEEYGGTFSWSMGQQWFFVFLAVPCAIMVPISVTCVVDAPHRGVHFGQYMREFWQLVQNRAMWQFMVFRFSFNFLSSGLVTTAAPYVQYHWAHVTTMNSQLFSIAGNLVFAGGLAYTGSCGTAWNWRTVIVATNLSIVAVDAAVTFCTIYDVVRNEYVYLVVTQVIENIPSAVQFLVTGFIIVELAEMGNEGITYALLSTMNNLPIAFGPLVGNIVSGQFNVTEADVVADTRRDRHNVAYTYLIYYMSAILACGVVVLCPSQKPQVYQLKVQGGNQPVVAAVVLVLSFICLMFSIVVSLLSMFPSTQCLVVAGGKGCHV</sequence>
<dbReference type="InterPro" id="IPR039309">
    <property type="entry name" value="BT1"/>
</dbReference>
<keyword evidence="3" id="KW-0813">Transport</keyword>
<comment type="subcellular location">
    <subcellularLocation>
        <location evidence="1">Membrane</location>
        <topology evidence="1">Multi-pass membrane protein</topology>
    </subcellularLocation>
</comment>
<reference evidence="8 9" key="1">
    <citation type="submission" date="2018-08" db="EMBL/GenBank/DDBJ databases">
        <title>Aphanomyces genome sequencing and annotation.</title>
        <authorList>
            <person name="Minardi D."/>
            <person name="Oidtmann B."/>
            <person name="Van Der Giezen M."/>
            <person name="Studholme D.J."/>
        </authorList>
    </citation>
    <scope>NUCLEOTIDE SEQUENCE [LARGE SCALE GENOMIC DNA]</scope>
    <source>
        <strain evidence="8 9">NJM0002</strain>
    </source>
</reference>
<keyword evidence="6 7" id="KW-0472">Membrane</keyword>
<evidence type="ECO:0000256" key="1">
    <source>
        <dbReference type="ARBA" id="ARBA00004141"/>
    </source>
</evidence>
<keyword evidence="5 7" id="KW-1133">Transmembrane helix</keyword>
<dbReference type="PANTHER" id="PTHR31585:SF5">
    <property type="entry name" value="RNA-BINDING S4 DOMAIN-CONTAINING PROTEIN"/>
    <property type="match status" value="1"/>
</dbReference>
<feature type="transmembrane region" description="Helical" evidence="7">
    <location>
        <begin position="128"/>
        <end position="147"/>
    </location>
</feature>
<gene>
    <name evidence="8" type="ORF">DYB32_009886</name>
</gene>
<feature type="transmembrane region" description="Helical" evidence="7">
    <location>
        <begin position="264"/>
        <end position="287"/>
    </location>
</feature>
<evidence type="ECO:0000256" key="7">
    <source>
        <dbReference type="SAM" id="Phobius"/>
    </source>
</evidence>
<dbReference type="SUPFAM" id="SSF103473">
    <property type="entry name" value="MFS general substrate transporter"/>
    <property type="match status" value="1"/>
</dbReference>
<dbReference type="Proteomes" id="UP000285060">
    <property type="component" value="Unassembled WGS sequence"/>
</dbReference>
<evidence type="ECO:0000313" key="8">
    <source>
        <dbReference type="EMBL" id="RHY21129.1"/>
    </source>
</evidence>
<comment type="caution">
    <text evidence="8">The sequence shown here is derived from an EMBL/GenBank/DDBJ whole genome shotgun (WGS) entry which is preliminary data.</text>
</comment>
<evidence type="ECO:0000256" key="2">
    <source>
        <dbReference type="ARBA" id="ARBA00007015"/>
    </source>
</evidence>
<feature type="transmembrane region" description="Helical" evidence="7">
    <location>
        <begin position="94"/>
        <end position="116"/>
    </location>
</feature>
<proteinExistence type="inferred from homology"/>
<feature type="transmembrane region" description="Helical" evidence="7">
    <location>
        <begin position="346"/>
        <end position="364"/>
    </location>
</feature>
<name>A0A3R6ZHW5_9STRA</name>
<evidence type="ECO:0000256" key="3">
    <source>
        <dbReference type="ARBA" id="ARBA00022448"/>
    </source>
</evidence>
<dbReference type="EMBL" id="QUSY01002463">
    <property type="protein sequence ID" value="RHY21129.1"/>
    <property type="molecule type" value="Genomic_DNA"/>
</dbReference>
<evidence type="ECO:0000256" key="6">
    <source>
        <dbReference type="ARBA" id="ARBA00023136"/>
    </source>
</evidence>
<evidence type="ECO:0000256" key="4">
    <source>
        <dbReference type="ARBA" id="ARBA00022692"/>
    </source>
</evidence>
<dbReference type="AlphaFoldDB" id="A0A3R6ZHW5"/>
<dbReference type="Pfam" id="PF03092">
    <property type="entry name" value="BT1"/>
    <property type="match status" value="1"/>
</dbReference>
<protein>
    <recommendedName>
        <fullName evidence="10">Transmembrane protein</fullName>
    </recommendedName>
</protein>
<dbReference type="VEuPathDB" id="FungiDB:H310_03456"/>
<feature type="transmembrane region" description="Helical" evidence="7">
    <location>
        <begin position="486"/>
        <end position="505"/>
    </location>
</feature>
<evidence type="ECO:0008006" key="10">
    <source>
        <dbReference type="Google" id="ProtNLM"/>
    </source>
</evidence>
<dbReference type="PANTHER" id="PTHR31585">
    <property type="entry name" value="FOLATE-BIOPTERIN TRANSPORTER 1, CHLOROPLASTIC"/>
    <property type="match status" value="1"/>
</dbReference>
<feature type="transmembrane region" description="Helical" evidence="7">
    <location>
        <begin position="66"/>
        <end position="88"/>
    </location>
</feature>
<dbReference type="InterPro" id="IPR036259">
    <property type="entry name" value="MFS_trans_sf"/>
</dbReference>